<name>A0A367YKE6_9ASCO</name>
<organism evidence="1 2">
    <name type="scientific">Candida viswanathii</name>
    <dbReference type="NCBI Taxonomy" id="5486"/>
    <lineage>
        <taxon>Eukaryota</taxon>
        <taxon>Fungi</taxon>
        <taxon>Dikarya</taxon>
        <taxon>Ascomycota</taxon>
        <taxon>Saccharomycotina</taxon>
        <taxon>Pichiomycetes</taxon>
        <taxon>Debaryomycetaceae</taxon>
        <taxon>Candida/Lodderomyces clade</taxon>
        <taxon>Candida</taxon>
    </lineage>
</organism>
<dbReference type="InterPro" id="IPR029063">
    <property type="entry name" value="SAM-dependent_MTases_sf"/>
</dbReference>
<accession>A0A367YKE6</accession>
<dbReference type="PANTHER" id="PTHR43836:SF2">
    <property type="entry name" value="CATECHOL O-METHYLTRANSFERASE 1-RELATED"/>
    <property type="match status" value="1"/>
</dbReference>
<keyword evidence="1" id="KW-0489">Methyltransferase</keyword>
<dbReference type="GO" id="GO:0008171">
    <property type="term" value="F:O-methyltransferase activity"/>
    <property type="evidence" value="ECO:0007669"/>
    <property type="project" value="TreeGrafter"/>
</dbReference>
<dbReference type="STRING" id="5486.A0A367YKE6"/>
<gene>
    <name evidence="1" type="primary">SPBC119.03</name>
    <name evidence="1" type="ORF">Cantr_01305</name>
</gene>
<dbReference type="Gene3D" id="3.40.50.150">
    <property type="entry name" value="Vaccinia Virus protein VP39"/>
    <property type="match status" value="2"/>
</dbReference>
<dbReference type="SUPFAM" id="SSF53335">
    <property type="entry name" value="S-adenosyl-L-methionine-dependent methyltransferases"/>
    <property type="match status" value="1"/>
</dbReference>
<evidence type="ECO:0000313" key="2">
    <source>
        <dbReference type="Proteomes" id="UP000253472"/>
    </source>
</evidence>
<dbReference type="AlphaFoldDB" id="A0A367YKE6"/>
<keyword evidence="1" id="KW-0808">Transferase</keyword>
<keyword evidence="2" id="KW-1185">Reference proteome</keyword>
<dbReference type="GO" id="GO:0032259">
    <property type="term" value="P:methylation"/>
    <property type="evidence" value="ECO:0007669"/>
    <property type="project" value="UniProtKB-KW"/>
</dbReference>
<reference evidence="1 2" key="1">
    <citation type="submission" date="2018-06" db="EMBL/GenBank/DDBJ databases">
        <title>Whole genome sequencing of Candida tropicalis (genome annotated by CSBL at Korea University).</title>
        <authorList>
            <person name="Ahn J."/>
        </authorList>
    </citation>
    <scope>NUCLEOTIDE SEQUENCE [LARGE SCALE GENOMIC DNA]</scope>
    <source>
        <strain evidence="1 2">ATCC 20962</strain>
    </source>
</reference>
<dbReference type="OrthoDB" id="186626at2759"/>
<protein>
    <submittedName>
        <fullName evidence="1">Putative catechol O-methyltransferase 1</fullName>
    </submittedName>
</protein>
<comment type="caution">
    <text evidence="1">The sequence shown here is derived from an EMBL/GenBank/DDBJ whole genome shotgun (WGS) entry which is preliminary data.</text>
</comment>
<dbReference type="EMBL" id="QLNQ01000020">
    <property type="protein sequence ID" value="RCK65452.1"/>
    <property type="molecule type" value="Genomic_DNA"/>
</dbReference>
<proteinExistence type="predicted"/>
<dbReference type="PANTHER" id="PTHR43836">
    <property type="entry name" value="CATECHOL O-METHYLTRANSFERASE 1-RELATED"/>
    <property type="match status" value="1"/>
</dbReference>
<sequence length="159" mass="18013">MAEELTKEEKFYQYGQSKAVLQLYDDYPEGFMNIGPYKGELIIKHIKQKNPKIMIELGGYLGYSAICLAQKYTALDFIFIDHWKDLYVPDLRVLESLNLIAPGTVLAADNITTPVLRNTRGVPGRWNILYDTETIPVTNPKNGFSDAVEITKCVDYLTG</sequence>
<evidence type="ECO:0000313" key="1">
    <source>
        <dbReference type="EMBL" id="RCK65452.1"/>
    </source>
</evidence>
<dbReference type="Proteomes" id="UP000253472">
    <property type="component" value="Unassembled WGS sequence"/>
</dbReference>